<dbReference type="Gene3D" id="1.10.10.10">
    <property type="entry name" value="Winged helix-like DNA-binding domain superfamily/Winged helix DNA-binding domain"/>
    <property type="match status" value="1"/>
</dbReference>
<accession>A0ABX0SEP9</accession>
<sequence length="209" mass="23311">MEPTESQKDTTIHLDAAGVKALAHPLRSRLVSALRTGGPDTATGLARRLGTNSGATSYHLRRLAEVGLVVETDEGTARERVWKAATRGHSWRRSELDADEDARVAMDWLESHYLRLLVERQEAYRDHELDWPVRWRDVLGYGDDSLVVTAEQLRRFSDEFEALLARYRHAGQADPEATRIVFHYVAAPYDPAAPPPDAGGSPEPADESD</sequence>
<feature type="domain" description="HTH arsR-type" evidence="1">
    <location>
        <begin position="17"/>
        <end position="97"/>
    </location>
</feature>
<protein>
    <submittedName>
        <fullName evidence="2">DNA-binding transcriptional ArsR family regulator</fullName>
    </submittedName>
</protein>
<dbReference type="RefSeq" id="WP_167165518.1">
    <property type="nucleotide sequence ID" value="NZ_BAAAOO010000015.1"/>
</dbReference>
<dbReference type="Pfam" id="PF12840">
    <property type="entry name" value="HTH_20"/>
    <property type="match status" value="1"/>
</dbReference>
<dbReference type="InterPro" id="IPR036390">
    <property type="entry name" value="WH_DNA-bd_sf"/>
</dbReference>
<organism evidence="2 3">
    <name type="scientific">Brooklawnia cerclae</name>
    <dbReference type="NCBI Taxonomy" id="349934"/>
    <lineage>
        <taxon>Bacteria</taxon>
        <taxon>Bacillati</taxon>
        <taxon>Actinomycetota</taxon>
        <taxon>Actinomycetes</taxon>
        <taxon>Propionibacteriales</taxon>
        <taxon>Propionibacteriaceae</taxon>
        <taxon>Brooklawnia</taxon>
    </lineage>
</organism>
<reference evidence="2 3" key="1">
    <citation type="submission" date="2020-02" db="EMBL/GenBank/DDBJ databases">
        <title>Sequencing the genomes of 1000 actinobacteria strains.</title>
        <authorList>
            <person name="Klenk H.-P."/>
        </authorList>
    </citation>
    <scope>NUCLEOTIDE SEQUENCE [LARGE SCALE GENOMIC DNA]</scope>
    <source>
        <strain evidence="2 3">DSM 19609</strain>
    </source>
</reference>
<dbReference type="InterPro" id="IPR036388">
    <property type="entry name" value="WH-like_DNA-bd_sf"/>
</dbReference>
<dbReference type="CDD" id="cd00090">
    <property type="entry name" value="HTH_ARSR"/>
    <property type="match status" value="1"/>
</dbReference>
<dbReference type="EMBL" id="JAAMOZ010000001">
    <property type="protein sequence ID" value="NIH56500.1"/>
    <property type="molecule type" value="Genomic_DNA"/>
</dbReference>
<dbReference type="GO" id="GO:0003677">
    <property type="term" value="F:DNA binding"/>
    <property type="evidence" value="ECO:0007669"/>
    <property type="project" value="UniProtKB-KW"/>
</dbReference>
<evidence type="ECO:0000313" key="3">
    <source>
        <dbReference type="Proteomes" id="UP000749311"/>
    </source>
</evidence>
<proteinExistence type="predicted"/>
<evidence type="ECO:0000313" key="2">
    <source>
        <dbReference type="EMBL" id="NIH56500.1"/>
    </source>
</evidence>
<keyword evidence="2" id="KW-0238">DNA-binding</keyword>
<evidence type="ECO:0000259" key="1">
    <source>
        <dbReference type="SMART" id="SM00418"/>
    </source>
</evidence>
<dbReference type="Proteomes" id="UP000749311">
    <property type="component" value="Unassembled WGS sequence"/>
</dbReference>
<keyword evidence="3" id="KW-1185">Reference proteome</keyword>
<dbReference type="SUPFAM" id="SSF46785">
    <property type="entry name" value="Winged helix' DNA-binding domain"/>
    <property type="match status" value="1"/>
</dbReference>
<name>A0ABX0SEP9_9ACTN</name>
<dbReference type="SMART" id="SM00418">
    <property type="entry name" value="HTH_ARSR"/>
    <property type="match status" value="1"/>
</dbReference>
<dbReference type="InterPro" id="IPR001845">
    <property type="entry name" value="HTH_ArsR_DNA-bd_dom"/>
</dbReference>
<gene>
    <name evidence="2" type="ORF">FB473_001145</name>
</gene>
<comment type="caution">
    <text evidence="2">The sequence shown here is derived from an EMBL/GenBank/DDBJ whole genome shotgun (WGS) entry which is preliminary data.</text>
</comment>
<dbReference type="InterPro" id="IPR011991">
    <property type="entry name" value="ArsR-like_HTH"/>
</dbReference>